<evidence type="ECO:0000313" key="2">
    <source>
        <dbReference type="Proteomes" id="UP000093861"/>
    </source>
</evidence>
<dbReference type="InterPro" id="IPR007072">
    <property type="entry name" value="RNMT_CmcI"/>
</dbReference>
<name>A0A1A2SPT6_9MYCO</name>
<dbReference type="Proteomes" id="UP000093861">
    <property type="component" value="Unassembled WGS sequence"/>
</dbReference>
<reference evidence="1 2" key="1">
    <citation type="submission" date="2016-06" db="EMBL/GenBank/DDBJ databases">
        <authorList>
            <person name="Kjaerup R.B."/>
            <person name="Dalgaard T.S."/>
            <person name="Juul-Madsen H.R."/>
        </authorList>
    </citation>
    <scope>NUCLEOTIDE SEQUENCE [LARGE SCALE GENOMIC DNA]</scope>
    <source>
        <strain evidence="1 2">E2464</strain>
    </source>
</reference>
<dbReference type="EMBL" id="LZJS01000015">
    <property type="protein sequence ID" value="OBH66136.1"/>
    <property type="molecule type" value="Genomic_DNA"/>
</dbReference>
<dbReference type="Pfam" id="PF04989">
    <property type="entry name" value="RMNT_CmcI"/>
    <property type="match status" value="1"/>
</dbReference>
<accession>A0A1A2SPT6</accession>
<dbReference type="RefSeq" id="WP_064950130.1">
    <property type="nucleotide sequence ID" value="NZ_LZJS01000015.1"/>
</dbReference>
<dbReference type="GO" id="GO:0008610">
    <property type="term" value="P:lipid biosynthetic process"/>
    <property type="evidence" value="ECO:0007669"/>
    <property type="project" value="InterPro"/>
</dbReference>
<protein>
    <submittedName>
        <fullName evidence="1">Uncharacterized protein</fullName>
    </submittedName>
</protein>
<sequence length="115" mass="12838">MNGHEKVGVECAEEVAEQGKTQELTLLSPQWISASTSARYSYHFAALGRPQDIAATIVEDLPVGAHPERPWGHGDNPKTVVWTYLETHLEFEIDDSMDRKLLTSVAPRGFLCRTM</sequence>
<organism evidence="1 2">
    <name type="scientific">Mycobacterium colombiense</name>
    <dbReference type="NCBI Taxonomy" id="339268"/>
    <lineage>
        <taxon>Bacteria</taxon>
        <taxon>Bacillati</taxon>
        <taxon>Actinomycetota</taxon>
        <taxon>Actinomycetes</taxon>
        <taxon>Mycobacteriales</taxon>
        <taxon>Mycobacteriaceae</taxon>
        <taxon>Mycobacterium</taxon>
        <taxon>Mycobacterium avium complex (MAC)</taxon>
    </lineage>
</organism>
<gene>
    <name evidence="1" type="ORF">A5685_17990</name>
</gene>
<proteinExistence type="predicted"/>
<evidence type="ECO:0000313" key="1">
    <source>
        <dbReference type="EMBL" id="OBH66136.1"/>
    </source>
</evidence>
<dbReference type="GO" id="GO:0008168">
    <property type="term" value="F:methyltransferase activity"/>
    <property type="evidence" value="ECO:0007669"/>
    <property type="project" value="InterPro"/>
</dbReference>
<dbReference type="AlphaFoldDB" id="A0A1A2SPT6"/>
<comment type="caution">
    <text evidence="1">The sequence shown here is derived from an EMBL/GenBank/DDBJ whole genome shotgun (WGS) entry which is preliminary data.</text>
</comment>